<keyword evidence="6" id="KW-1185">Reference proteome</keyword>
<dbReference type="PANTHER" id="PTHR33463:SF203">
    <property type="entry name" value="AAA+ ATPASE DOMAIN-CONTAINING PROTEIN"/>
    <property type="match status" value="1"/>
</dbReference>
<dbReference type="SMART" id="SM00382">
    <property type="entry name" value="AAA"/>
    <property type="match status" value="1"/>
</dbReference>
<feature type="domain" description="AAA+ ATPase" evidence="4">
    <location>
        <begin position="189"/>
        <end position="326"/>
    </location>
</feature>
<dbReference type="InterPro" id="IPR003593">
    <property type="entry name" value="AAA+_ATPase"/>
</dbReference>
<dbReference type="InterPro" id="IPR002182">
    <property type="entry name" value="NB-ARC"/>
</dbReference>
<gene>
    <name evidence="5" type="ORF">JRO89_XS15G0156400</name>
</gene>
<dbReference type="Gene3D" id="1.10.8.430">
    <property type="entry name" value="Helical domain of apoptotic protease-activating factors"/>
    <property type="match status" value="1"/>
</dbReference>
<dbReference type="SUPFAM" id="SSF52540">
    <property type="entry name" value="P-loop containing nucleoside triphosphate hydrolases"/>
    <property type="match status" value="1"/>
</dbReference>
<dbReference type="InterPro" id="IPR050905">
    <property type="entry name" value="Plant_NBS-LRR"/>
</dbReference>
<protein>
    <recommendedName>
        <fullName evidence="4">AAA+ ATPase domain-containing protein</fullName>
    </recommendedName>
</protein>
<keyword evidence="1" id="KW-0547">Nucleotide-binding</keyword>
<reference evidence="5 6" key="1">
    <citation type="submission" date="2021-02" db="EMBL/GenBank/DDBJ databases">
        <title>Plant Genome Project.</title>
        <authorList>
            <person name="Zhang R.-G."/>
        </authorList>
    </citation>
    <scope>NUCLEOTIDE SEQUENCE [LARGE SCALE GENOMIC DNA]</scope>
    <source>
        <tissue evidence="5">Leaves</tissue>
    </source>
</reference>
<comment type="caution">
    <text evidence="5">The sequence shown here is derived from an EMBL/GenBank/DDBJ whole genome shotgun (WGS) entry which is preliminary data.</text>
</comment>
<name>A0ABQ8H2E8_9ROSI</name>
<dbReference type="InterPro" id="IPR042197">
    <property type="entry name" value="Apaf_helical"/>
</dbReference>
<dbReference type="PROSITE" id="PS51257">
    <property type="entry name" value="PROKAR_LIPOPROTEIN"/>
    <property type="match status" value="1"/>
</dbReference>
<evidence type="ECO:0000256" key="3">
    <source>
        <dbReference type="ARBA" id="ARBA00022840"/>
    </source>
</evidence>
<evidence type="ECO:0000256" key="2">
    <source>
        <dbReference type="ARBA" id="ARBA00022821"/>
    </source>
</evidence>
<evidence type="ECO:0000313" key="5">
    <source>
        <dbReference type="EMBL" id="KAH7544373.1"/>
    </source>
</evidence>
<evidence type="ECO:0000313" key="6">
    <source>
        <dbReference type="Proteomes" id="UP000827721"/>
    </source>
</evidence>
<dbReference type="EMBL" id="JAFEMO010000015">
    <property type="protein sequence ID" value="KAH7544373.1"/>
    <property type="molecule type" value="Genomic_DNA"/>
</dbReference>
<sequence>MKDDDEDCGCCCRCCLSTLGSTAGSVTGCFVGVFWSPIERQILYLIRYRSNLDDFATQARELEALKKDVLVLVDDAEKKGEEIRAEVLNWHVETMQIEKDVKRLQEKIEKRKGCCHTWCLDWRSRRRLSRHATKKSCAIDAHLSKGKFDSISFPAHPADLRSLPTPDFVPLETSLKAINSIIGGLKDEKNKIIGVHGCGGIGKTTLMKQVIKQVDKEIHFNKVLLVKVAQTTPDLKRIQDDIAKLVGFEIEGDGEYQRAATLSQRLKLWKKVLIILDDVWERLDLATIGIPYGEEHKGCKIVVTSRVEEVCNKMESDKNIEIEELTEHDRLKLFKITAGLADSNAFDHEAEEVVRRCGKLPNEIALIGKALRNKPANQWNVNDAINKERKKSATTSH</sequence>
<proteinExistence type="predicted"/>
<evidence type="ECO:0000259" key="4">
    <source>
        <dbReference type="SMART" id="SM00382"/>
    </source>
</evidence>
<dbReference type="Proteomes" id="UP000827721">
    <property type="component" value="Unassembled WGS sequence"/>
</dbReference>
<dbReference type="PANTHER" id="PTHR33463">
    <property type="entry name" value="NB-ARC DOMAIN-CONTAINING PROTEIN-RELATED"/>
    <property type="match status" value="1"/>
</dbReference>
<evidence type="ECO:0000256" key="1">
    <source>
        <dbReference type="ARBA" id="ARBA00022741"/>
    </source>
</evidence>
<accession>A0ABQ8H2E8</accession>
<dbReference type="Gene3D" id="3.40.50.300">
    <property type="entry name" value="P-loop containing nucleotide triphosphate hydrolases"/>
    <property type="match status" value="1"/>
</dbReference>
<keyword evidence="3" id="KW-0067">ATP-binding</keyword>
<dbReference type="PRINTS" id="PR00364">
    <property type="entry name" value="DISEASERSIST"/>
</dbReference>
<dbReference type="InterPro" id="IPR027417">
    <property type="entry name" value="P-loop_NTPase"/>
</dbReference>
<dbReference type="Pfam" id="PF00931">
    <property type="entry name" value="NB-ARC"/>
    <property type="match status" value="1"/>
</dbReference>
<keyword evidence="2" id="KW-0611">Plant defense</keyword>
<organism evidence="5 6">
    <name type="scientific">Xanthoceras sorbifolium</name>
    <dbReference type="NCBI Taxonomy" id="99658"/>
    <lineage>
        <taxon>Eukaryota</taxon>
        <taxon>Viridiplantae</taxon>
        <taxon>Streptophyta</taxon>
        <taxon>Embryophyta</taxon>
        <taxon>Tracheophyta</taxon>
        <taxon>Spermatophyta</taxon>
        <taxon>Magnoliopsida</taxon>
        <taxon>eudicotyledons</taxon>
        <taxon>Gunneridae</taxon>
        <taxon>Pentapetalae</taxon>
        <taxon>rosids</taxon>
        <taxon>malvids</taxon>
        <taxon>Sapindales</taxon>
        <taxon>Sapindaceae</taxon>
        <taxon>Xanthoceroideae</taxon>
        <taxon>Xanthoceras</taxon>
    </lineage>
</organism>